<reference evidence="2" key="1">
    <citation type="journal article" date="2015" name="MBio">
        <title>Genome-Resolved Metagenomic Analysis Reveals Roles for Candidate Phyla and Other Microbial Community Members in Biogeochemical Transformations in Oil Reservoirs.</title>
        <authorList>
            <person name="Hu P."/>
            <person name="Tom L."/>
            <person name="Singh A."/>
            <person name="Thomas B.C."/>
            <person name="Baker B.J."/>
            <person name="Piceno Y.M."/>
            <person name="Andersen G.L."/>
            <person name="Banfield J.F."/>
        </authorList>
    </citation>
    <scope>NUCLEOTIDE SEQUENCE [LARGE SCALE GENOMIC DNA]</scope>
</reference>
<dbReference type="Proteomes" id="UP000053467">
    <property type="component" value="Unassembled WGS sequence"/>
</dbReference>
<protein>
    <submittedName>
        <fullName evidence="1">Uncharacterized protein</fullName>
    </submittedName>
</protein>
<dbReference type="AlphaFoldDB" id="A0A124G0N5"/>
<accession>A0A124G0N5</accession>
<proteinExistence type="predicted"/>
<name>A0A124G0N5_UNCT6</name>
<gene>
    <name evidence="1" type="ORF">XE03_0051</name>
</gene>
<comment type="caution">
    <text evidence="1">The sequence shown here is derived from an EMBL/GenBank/DDBJ whole genome shotgun (WGS) entry which is preliminary data.</text>
</comment>
<organism evidence="1 2">
    <name type="scientific">candidate division TA06 bacterium 34_109</name>
    <dbReference type="NCBI Taxonomy" id="1635277"/>
    <lineage>
        <taxon>Bacteria</taxon>
        <taxon>Bacteria division TA06</taxon>
    </lineage>
</organism>
<sequence length="608" mass="71513">MFGFILSVFLLIFNLQIFSNTYNFFKIVDIGNSLKSFNENIFITEIGFFYDDENFTPFEIFDRNIKKVSKTDSLISTLFYDNTIEIYKKNSTPTFLFSNSFNYTVDEIFSSKDYFLFKNGTVYYLYRFEGDSLKRIKNFNLTCIDNFYSKDENLFFILNNGEIIKYGKVEGDSFLNKNFVLTNNSKFLYFNRFSTIISNSNGKYLYFFVVRNDSLKLLYEVPDNRVYENGFPVDSFLILKSSDSLFIRSVIDSFITYSVDSFQFNYPIKDILFKEDTFFINTGVRIVKYPLSSKIFQTGKIFSKSYEGILRGDVKNAFYSQDTLFIFSNDSIVESMNKNKSLLKKDNLLLCYDQIFFSNNDSFNFLSVSKPVRNIKSIDGQIYFIENDNLLKKFNFLDNSTETILRVDFNITDFERVDSSFYFSSGQNGILKIDDYGVLKGSYFDGSYFQKILEFKDVLFSIKDGNIISTMDKENLLELDRYTISDFIDWYNYNDTLLIFLTEDSVFFYKDSFEKIIFNGLNLKNIKDILIENDCVYIILKNCATLFFEKNVSLLKDEDKKDKSNLLSLKNEKICYDILGRKVSKNYKTNGFYFIKEKNGTKKIFNIK</sequence>
<evidence type="ECO:0000313" key="2">
    <source>
        <dbReference type="Proteomes" id="UP000053467"/>
    </source>
</evidence>
<evidence type="ECO:0000313" key="1">
    <source>
        <dbReference type="EMBL" id="KUK88045.1"/>
    </source>
</evidence>
<dbReference type="EMBL" id="LGGX01000001">
    <property type="protein sequence ID" value="KUK88045.1"/>
    <property type="molecule type" value="Genomic_DNA"/>
</dbReference>